<feature type="transmembrane region" description="Helical" evidence="2">
    <location>
        <begin position="329"/>
        <end position="355"/>
    </location>
</feature>
<dbReference type="EMBL" id="JAEUAO010000003">
    <property type="protein sequence ID" value="MBW9064793.1"/>
    <property type="molecule type" value="Genomic_DNA"/>
</dbReference>
<keyword evidence="1" id="KW-0813">Transport</keyword>
<comment type="caution">
    <text evidence="3">The sequence shown here is derived from an EMBL/GenBank/DDBJ whole genome shotgun (WGS) entry which is preliminary data.</text>
</comment>
<dbReference type="PANTHER" id="PTHR43298">
    <property type="entry name" value="MULTIDRUG RESISTANCE PROTEIN NORM-RELATED"/>
    <property type="match status" value="1"/>
</dbReference>
<keyword evidence="2" id="KW-0472">Membrane</keyword>
<evidence type="ECO:0000256" key="2">
    <source>
        <dbReference type="SAM" id="Phobius"/>
    </source>
</evidence>
<dbReference type="RefSeq" id="WP_220372755.1">
    <property type="nucleotide sequence ID" value="NZ_JAEUAO010000003.1"/>
</dbReference>
<reference evidence="3 4" key="1">
    <citation type="journal article" date="2021" name="MBio">
        <title>Poor Competitiveness of Bradyrhizobium in Pigeon Pea Root Colonization in Indian Soils.</title>
        <authorList>
            <person name="Chalasani D."/>
            <person name="Basu A."/>
            <person name="Pullabhotla S.V.S.R.N."/>
            <person name="Jorrin B."/>
            <person name="Neal A.L."/>
            <person name="Poole P.S."/>
            <person name="Podile A.R."/>
            <person name="Tkacz A."/>
        </authorList>
    </citation>
    <scope>NUCLEOTIDE SEQUENCE [LARGE SCALE GENOMIC DNA]</scope>
    <source>
        <strain evidence="3 4">HU44</strain>
    </source>
</reference>
<gene>
    <name evidence="3" type="ORF">JNB71_15915</name>
</gene>
<dbReference type="InterPro" id="IPR002528">
    <property type="entry name" value="MATE_fam"/>
</dbReference>
<feature type="transmembrane region" description="Helical" evidence="2">
    <location>
        <begin position="103"/>
        <end position="125"/>
    </location>
</feature>
<dbReference type="PANTHER" id="PTHR43298:SF2">
    <property type="entry name" value="FMN_FAD EXPORTER YEEO-RELATED"/>
    <property type="match status" value="1"/>
</dbReference>
<evidence type="ECO:0000313" key="3">
    <source>
        <dbReference type="EMBL" id="MBW9064793.1"/>
    </source>
</evidence>
<accession>A0ABS7HCA2</accession>
<feature type="transmembrane region" description="Helical" evidence="2">
    <location>
        <begin position="170"/>
        <end position="194"/>
    </location>
</feature>
<feature type="transmembrane region" description="Helical" evidence="2">
    <location>
        <begin position="200"/>
        <end position="220"/>
    </location>
</feature>
<feature type="transmembrane region" description="Helical" evidence="2">
    <location>
        <begin position="289"/>
        <end position="309"/>
    </location>
</feature>
<feature type="transmembrane region" description="Helical" evidence="2">
    <location>
        <begin position="429"/>
        <end position="447"/>
    </location>
</feature>
<organism evidence="3 4">
    <name type="scientific">Rhizobium herbae</name>
    <dbReference type="NCBI Taxonomy" id="508661"/>
    <lineage>
        <taxon>Bacteria</taxon>
        <taxon>Pseudomonadati</taxon>
        <taxon>Pseudomonadota</taxon>
        <taxon>Alphaproteobacteria</taxon>
        <taxon>Hyphomicrobiales</taxon>
        <taxon>Rhizobiaceae</taxon>
        <taxon>Rhizobium/Agrobacterium group</taxon>
        <taxon>Rhizobium</taxon>
    </lineage>
</organism>
<keyword evidence="2" id="KW-0812">Transmembrane</keyword>
<feature type="transmembrane region" description="Helical" evidence="2">
    <location>
        <begin position="256"/>
        <end position="283"/>
    </location>
</feature>
<evidence type="ECO:0000256" key="1">
    <source>
        <dbReference type="ARBA" id="ARBA00022448"/>
    </source>
</evidence>
<protein>
    <submittedName>
        <fullName evidence="3">MATE family efflux transporter</fullName>
    </submittedName>
</protein>
<proteinExistence type="predicted"/>
<dbReference type="Pfam" id="PF01554">
    <property type="entry name" value="MatE"/>
    <property type="match status" value="2"/>
</dbReference>
<dbReference type="NCBIfam" id="TIGR00797">
    <property type="entry name" value="matE"/>
    <property type="match status" value="1"/>
</dbReference>
<sequence length="476" mass="50170">MQNRSQPYLDIIKLSAPIAGIQFAQVALTSADLLMMGLIGVEAVAAGGLAMLLYNQLRTMCVGMVTGVGNMIAAAIARGEKRTGAGAADEIARNEVRDLVRASMLLATIVATFAGILLVGLGYMLGFLGQDPRVADLAQPTMFALAPGLLPMLWLNVLRQFAVGMRRAGSLLRVTIISIGVNIFLNAVFIHGWFGLPVLGLAGIGLSTTLVQVWTFLVYFRTVRRDGALSPLLALDGWRAEPATVMKIARMGTPIALTYGSEAAITSIASIFMGTFGPVALAASNVVNQLAYIVYQLNIGLSHGSSVLVSRAVGKGEQSEVGAIARRSLAISFSAMAVVGVIYVLLPSVVLYPFLGAGADPGVVAAAATLLWFAIAHQFLKGSQNICIGVLRGLGNTKAGLFNTLIGYWLIGIPAMAACGYGLGWGSSGIWFGLCLGFGVTAVLLWWRFTEELRSLMEPPEADGLSRIGPSRYSSQ</sequence>
<feature type="transmembrane region" description="Helical" evidence="2">
    <location>
        <begin position="137"/>
        <end position="158"/>
    </location>
</feature>
<feature type="transmembrane region" description="Helical" evidence="2">
    <location>
        <begin position="33"/>
        <end position="54"/>
    </location>
</feature>
<dbReference type="InterPro" id="IPR050222">
    <property type="entry name" value="MATE_MdtK"/>
</dbReference>
<name>A0ABS7HCA2_9HYPH</name>
<feature type="transmembrane region" description="Helical" evidence="2">
    <location>
        <begin position="401"/>
        <end position="423"/>
    </location>
</feature>
<evidence type="ECO:0000313" key="4">
    <source>
        <dbReference type="Proteomes" id="UP000757604"/>
    </source>
</evidence>
<keyword evidence="4" id="KW-1185">Reference proteome</keyword>
<dbReference type="Proteomes" id="UP000757604">
    <property type="component" value="Unassembled WGS sequence"/>
</dbReference>
<feature type="transmembrane region" description="Helical" evidence="2">
    <location>
        <begin position="361"/>
        <end position="380"/>
    </location>
</feature>
<keyword evidence="2" id="KW-1133">Transmembrane helix</keyword>